<evidence type="ECO:0000256" key="3">
    <source>
        <dbReference type="ARBA" id="ARBA00022833"/>
    </source>
</evidence>
<name>A0A0J9EDC0_9RHOB</name>
<feature type="domain" description="CENP-V/GFA" evidence="4">
    <location>
        <begin position="24"/>
        <end position="73"/>
    </location>
</feature>
<dbReference type="PATRIC" id="fig|1675527.3.peg.1034"/>
<keyword evidence="3" id="KW-0862">Zinc</keyword>
<evidence type="ECO:0000256" key="1">
    <source>
        <dbReference type="ARBA" id="ARBA00005495"/>
    </source>
</evidence>
<dbReference type="GO" id="GO:0016846">
    <property type="term" value="F:carbon-sulfur lyase activity"/>
    <property type="evidence" value="ECO:0007669"/>
    <property type="project" value="InterPro"/>
</dbReference>
<dbReference type="STRING" id="1675527.AIOL_000972"/>
<comment type="caution">
    <text evidence="5">The sequence shown here is derived from an EMBL/GenBank/DDBJ whole genome shotgun (WGS) entry which is preliminary data.</text>
</comment>
<dbReference type="AlphaFoldDB" id="A0A0J9EDC0"/>
<evidence type="ECO:0000256" key="2">
    <source>
        <dbReference type="ARBA" id="ARBA00022723"/>
    </source>
</evidence>
<gene>
    <name evidence="5" type="ORF">AIOL_000972</name>
</gene>
<sequence>MVSWFGLDKHGWEWTGAAPSRYASSAWAERWFCPTCGSPMGYRSDKLPKEMHGLAATLDEPELFAPGAHFFHSKALSWLHVRDQLPRYLDGGKTLDENA</sequence>
<comment type="similarity">
    <text evidence="1">Belongs to the Gfa family.</text>
</comment>
<dbReference type="EMBL" id="LFTY01000001">
    <property type="protein sequence ID" value="KMW60807.1"/>
    <property type="molecule type" value="Genomic_DNA"/>
</dbReference>
<proteinExistence type="inferred from homology"/>
<dbReference type="GO" id="GO:0046872">
    <property type="term" value="F:metal ion binding"/>
    <property type="evidence" value="ECO:0007669"/>
    <property type="project" value="UniProtKB-KW"/>
</dbReference>
<reference evidence="5 6" key="1">
    <citation type="submission" date="2015-06" db="EMBL/GenBank/DDBJ databases">
        <title>Draft genome sequence of an Alphaproteobacteria species associated to the Mediterranean sponge Oscarella lobularis.</title>
        <authorList>
            <person name="Jourda C."/>
            <person name="Santini S."/>
            <person name="Claverie J.-M."/>
        </authorList>
    </citation>
    <scope>NUCLEOTIDE SEQUENCE [LARGE SCALE GENOMIC DNA]</scope>
    <source>
        <strain evidence="5">IGS</strain>
    </source>
</reference>
<dbReference type="InterPro" id="IPR006913">
    <property type="entry name" value="CENP-V/GFA"/>
</dbReference>
<accession>A0A0J9EDC0</accession>
<keyword evidence="2" id="KW-0479">Metal-binding</keyword>
<dbReference type="Pfam" id="PF04828">
    <property type="entry name" value="GFA"/>
    <property type="match status" value="1"/>
</dbReference>
<evidence type="ECO:0000313" key="6">
    <source>
        <dbReference type="Proteomes" id="UP000037178"/>
    </source>
</evidence>
<dbReference type="InterPro" id="IPR011057">
    <property type="entry name" value="Mss4-like_sf"/>
</dbReference>
<dbReference type="Proteomes" id="UP000037178">
    <property type="component" value="Unassembled WGS sequence"/>
</dbReference>
<organism evidence="5 6">
    <name type="scientific">Candidatus Rhodobacter oscarellae</name>
    <dbReference type="NCBI Taxonomy" id="1675527"/>
    <lineage>
        <taxon>Bacteria</taxon>
        <taxon>Pseudomonadati</taxon>
        <taxon>Pseudomonadota</taxon>
        <taxon>Alphaproteobacteria</taxon>
        <taxon>Rhodobacterales</taxon>
        <taxon>Rhodobacter group</taxon>
        <taxon>Rhodobacter</taxon>
    </lineage>
</organism>
<evidence type="ECO:0000313" key="5">
    <source>
        <dbReference type="EMBL" id="KMW60807.1"/>
    </source>
</evidence>
<dbReference type="SUPFAM" id="SSF51316">
    <property type="entry name" value="Mss4-like"/>
    <property type="match status" value="1"/>
</dbReference>
<evidence type="ECO:0000259" key="4">
    <source>
        <dbReference type="Pfam" id="PF04828"/>
    </source>
</evidence>
<keyword evidence="6" id="KW-1185">Reference proteome</keyword>
<protein>
    <submittedName>
        <fullName evidence="5">Gfa-like protein</fullName>
    </submittedName>
</protein>
<dbReference type="Gene3D" id="3.90.1590.10">
    <property type="entry name" value="glutathione-dependent formaldehyde- activating enzyme (gfa)"/>
    <property type="match status" value="1"/>
</dbReference>